<organism evidence="1 2">
    <name type="scientific">Salmonella enterica subsp. houtenae serovar 50:g,z51:-</name>
    <dbReference type="NCBI Taxonomy" id="1173947"/>
    <lineage>
        <taxon>Bacteria</taxon>
        <taxon>Pseudomonadati</taxon>
        <taxon>Pseudomonadota</taxon>
        <taxon>Gammaproteobacteria</taxon>
        <taxon>Enterobacterales</taxon>
        <taxon>Enterobacteriaceae</taxon>
        <taxon>Salmonella</taxon>
    </lineage>
</organism>
<evidence type="ECO:0000313" key="1">
    <source>
        <dbReference type="EMBL" id="PNO35148.1"/>
    </source>
</evidence>
<accession>A0A2K0JIP1</accession>
<reference evidence="2" key="1">
    <citation type="submission" date="2017-12" db="EMBL/GenBank/DDBJ databases">
        <title>FDA dAtabase for Regulatory Grade micrObial Sequences (FDA-ARGOS): Supporting development and validation of Infectious Disease Dx tests.</title>
        <authorList>
            <person name="Sichtig H."/>
            <person name="Tallon L."/>
            <person name="Sadzewicz L."/>
            <person name="Sengamalay N."/>
            <person name="Nagaraj S."/>
            <person name="Vavikolanu K."/>
            <person name="Aluvathingal J."/>
            <person name="Nadendla S."/>
            <person name="Pirone D.C."/>
            <person name="Hoffman M."/>
            <person name="Muruvanda T."/>
            <person name="Allard M."/>
            <person name="Evans P."/>
        </authorList>
    </citation>
    <scope>NUCLEOTIDE SEQUENCE [LARGE SCALE GENOMIC DNA]</scope>
    <source>
        <strain evidence="2">FDAARGOS_55</strain>
    </source>
</reference>
<gene>
    <name evidence="1" type="ORF">RK55_019510</name>
</gene>
<dbReference type="AlphaFoldDB" id="A0A2K0JIP1"/>
<comment type="caution">
    <text evidence="1">The sequence shown here is derived from an EMBL/GenBank/DDBJ whole genome shotgun (WGS) entry which is preliminary data.</text>
</comment>
<name>A0A2K0JIP1_SALHO</name>
<proteinExistence type="predicted"/>
<sequence>MQNGAESAGASSLKNSIPDVASPVQKTFSQTVKMTVLVLTPKKKSLSNRVLHGEHITSTGHLDAIKICTTVINEIFV</sequence>
<dbReference type="Proteomes" id="UP000236163">
    <property type="component" value="Unassembled WGS sequence"/>
</dbReference>
<dbReference type="EMBL" id="JWSP02000004">
    <property type="protein sequence ID" value="PNO35148.1"/>
    <property type="molecule type" value="Genomic_DNA"/>
</dbReference>
<evidence type="ECO:0000313" key="2">
    <source>
        <dbReference type="Proteomes" id="UP000236163"/>
    </source>
</evidence>
<protein>
    <submittedName>
        <fullName evidence="1">Uncharacterized protein</fullName>
    </submittedName>
</protein>